<dbReference type="AlphaFoldDB" id="A0A1H8JH61"/>
<dbReference type="InterPro" id="IPR009057">
    <property type="entry name" value="Homeodomain-like_sf"/>
</dbReference>
<protein>
    <submittedName>
        <fullName evidence="2">Transcriptional regulator, TetR family</fullName>
    </submittedName>
</protein>
<gene>
    <name evidence="2" type="ORF">SAMN05216267_101095</name>
</gene>
<keyword evidence="3" id="KW-1185">Reference proteome</keyword>
<feature type="region of interest" description="Disordered" evidence="1">
    <location>
        <begin position="1"/>
        <end position="58"/>
    </location>
</feature>
<sequence>MDASAVNDGTTGDGSPEGEGQGESEGRRRGGGGADASDAEAGGAGYRRSAGSPRGEARKKDLLERVTDDLAANGLVDFSLRRAARAAGTTHKVLLYHFDGVEDLLRQAVGGLRDRRIANALAAVAGPPERSLGDRVREVWRVLVEEEPGLSLVLDQAMGLAMYDRARYGDLSRHASGQYLPFLMSVCPQRWTGQRRVEVAEMILATLRGFLLERSASGDDAGVAAGLEALVRALDREEAADGAQGGA</sequence>
<feature type="compositionally biased region" description="Gly residues" evidence="1">
    <location>
        <begin position="11"/>
        <end position="23"/>
    </location>
</feature>
<accession>A0A1H8JH61</accession>
<evidence type="ECO:0000256" key="1">
    <source>
        <dbReference type="SAM" id="MobiDB-lite"/>
    </source>
</evidence>
<dbReference type="EMBL" id="FODD01000010">
    <property type="protein sequence ID" value="SEN79567.1"/>
    <property type="molecule type" value="Genomic_DNA"/>
</dbReference>
<dbReference type="Gene3D" id="1.10.357.10">
    <property type="entry name" value="Tetracycline Repressor, domain 2"/>
    <property type="match status" value="1"/>
</dbReference>
<feature type="compositionally biased region" description="Low complexity" evidence="1">
    <location>
        <begin position="35"/>
        <end position="54"/>
    </location>
</feature>
<reference evidence="2 3" key="1">
    <citation type="submission" date="2016-10" db="EMBL/GenBank/DDBJ databases">
        <authorList>
            <person name="de Groot N.N."/>
        </authorList>
    </citation>
    <scope>NUCLEOTIDE SEQUENCE [LARGE SCALE GENOMIC DNA]</scope>
    <source>
        <strain evidence="2 3">CGMCC 4.2026</strain>
    </source>
</reference>
<dbReference type="Proteomes" id="UP000181951">
    <property type="component" value="Unassembled WGS sequence"/>
</dbReference>
<name>A0A1H8JH61_9ACTN</name>
<dbReference type="SUPFAM" id="SSF46689">
    <property type="entry name" value="Homeodomain-like"/>
    <property type="match status" value="1"/>
</dbReference>
<organism evidence="2 3">
    <name type="scientific">Actinacidiphila rubida</name>
    <dbReference type="NCBI Taxonomy" id="310780"/>
    <lineage>
        <taxon>Bacteria</taxon>
        <taxon>Bacillati</taxon>
        <taxon>Actinomycetota</taxon>
        <taxon>Actinomycetes</taxon>
        <taxon>Kitasatosporales</taxon>
        <taxon>Streptomycetaceae</taxon>
        <taxon>Actinacidiphila</taxon>
    </lineage>
</organism>
<dbReference type="STRING" id="310780.SAMN05216267_101095"/>
<evidence type="ECO:0000313" key="3">
    <source>
        <dbReference type="Proteomes" id="UP000181951"/>
    </source>
</evidence>
<evidence type="ECO:0000313" key="2">
    <source>
        <dbReference type="EMBL" id="SEN79567.1"/>
    </source>
</evidence>
<proteinExistence type="predicted"/>